<accession>A0A1M6Y531</accession>
<name>A0A1M6Y531_XYLRU</name>
<evidence type="ECO:0000313" key="3">
    <source>
        <dbReference type="Proteomes" id="UP000184130"/>
    </source>
</evidence>
<dbReference type="EMBL" id="FRBD01000024">
    <property type="protein sequence ID" value="SHL13065.1"/>
    <property type="molecule type" value="Genomic_DNA"/>
</dbReference>
<dbReference type="OrthoDB" id="597504at2"/>
<proteinExistence type="predicted"/>
<feature type="chain" id="PRO_5011957794" description="Outer membrane protein beta-barrel domain-containing protein" evidence="1">
    <location>
        <begin position="24"/>
        <end position="279"/>
    </location>
</feature>
<reference evidence="2 3" key="1">
    <citation type="submission" date="2016-11" db="EMBL/GenBank/DDBJ databases">
        <authorList>
            <person name="Jaros S."/>
            <person name="Januszkiewicz K."/>
            <person name="Wedrychowicz H."/>
        </authorList>
    </citation>
    <scope>NUCLEOTIDE SEQUENCE [LARGE SCALE GENOMIC DNA]</scope>
    <source>
        <strain evidence="2 3">KHT3</strain>
    </source>
</reference>
<feature type="signal peptide" evidence="1">
    <location>
        <begin position="1"/>
        <end position="23"/>
    </location>
</feature>
<dbReference type="Proteomes" id="UP000184130">
    <property type="component" value="Unassembled WGS sequence"/>
</dbReference>
<sequence>MKHNIQSLIVLIAMMFAATGVQAQNDDKIHAEDGLFNHLSVGLTTGLTGTGVDVAMPVHKLVTVRAGFAGWNIGKIKFKAINTASEITQMQMVEEDAIKRAQMVDKVELQVNPNFWNFYVLGEVHPFHNQPFYFSAGLFFGSQNFVHFKNTNEGALGFLYDANQKVEDYNRLYRTNYPPIGLKFGDYIFTADENGNIDVRMKTNAVKPYIGVGFGQHLAKTHRVSLAVDAGLMFWGSPKFVLNNGTEIDSSGSNSGITNVLSWLKAWPNIQVRVAYKIF</sequence>
<evidence type="ECO:0000256" key="1">
    <source>
        <dbReference type="SAM" id="SignalP"/>
    </source>
</evidence>
<protein>
    <recommendedName>
        <fullName evidence="4">Outer membrane protein beta-barrel domain-containing protein</fullName>
    </recommendedName>
</protein>
<evidence type="ECO:0008006" key="4">
    <source>
        <dbReference type="Google" id="ProtNLM"/>
    </source>
</evidence>
<organism evidence="2 3">
    <name type="scientific">Xylanibacter ruminicola</name>
    <name type="common">Prevotella ruminicola</name>
    <dbReference type="NCBI Taxonomy" id="839"/>
    <lineage>
        <taxon>Bacteria</taxon>
        <taxon>Pseudomonadati</taxon>
        <taxon>Bacteroidota</taxon>
        <taxon>Bacteroidia</taxon>
        <taxon>Bacteroidales</taxon>
        <taxon>Prevotellaceae</taxon>
        <taxon>Xylanibacter</taxon>
    </lineage>
</organism>
<dbReference type="AlphaFoldDB" id="A0A1M6Y531"/>
<dbReference type="RefSeq" id="WP_139261652.1">
    <property type="nucleotide sequence ID" value="NZ_FRBD01000024.1"/>
</dbReference>
<evidence type="ECO:0000313" key="2">
    <source>
        <dbReference type="EMBL" id="SHL13065.1"/>
    </source>
</evidence>
<gene>
    <name evidence="2" type="ORF">SAMN05216463_12416</name>
</gene>
<keyword evidence="1" id="KW-0732">Signal</keyword>
<dbReference type="Gene3D" id="2.40.160.170">
    <property type="match status" value="1"/>
</dbReference>